<evidence type="ECO:0000313" key="2">
    <source>
        <dbReference type="EMBL" id="NVL07935.1"/>
    </source>
</evidence>
<comment type="caution">
    <text evidence="2">The sequence shown here is derived from an EMBL/GenBank/DDBJ whole genome shotgun (WGS) entry which is preliminary data.</text>
</comment>
<gene>
    <name evidence="2" type="ORF">HU230_19730</name>
</gene>
<reference evidence="2" key="1">
    <citation type="submission" date="2020-06" db="EMBL/GenBank/DDBJ databases">
        <title>Whole Genome Sequence of Bradyrhizobium sp. Strain 66S1MB.</title>
        <authorList>
            <person name="Bromfield E."/>
            <person name="Cloutier S."/>
        </authorList>
    </citation>
    <scope>NUCLEOTIDE SEQUENCE</scope>
    <source>
        <strain evidence="2">66S1MB</strain>
    </source>
</reference>
<accession>A0A974AET9</accession>
<proteinExistence type="predicted"/>
<feature type="region of interest" description="Disordered" evidence="1">
    <location>
        <begin position="143"/>
        <end position="164"/>
    </location>
</feature>
<protein>
    <submittedName>
        <fullName evidence="2">Uncharacterized protein</fullName>
    </submittedName>
</protein>
<feature type="region of interest" description="Disordered" evidence="1">
    <location>
        <begin position="474"/>
        <end position="504"/>
    </location>
</feature>
<feature type="region of interest" description="Disordered" evidence="1">
    <location>
        <begin position="107"/>
        <end position="128"/>
    </location>
</feature>
<evidence type="ECO:0000256" key="1">
    <source>
        <dbReference type="SAM" id="MobiDB-lite"/>
    </source>
</evidence>
<sequence length="504" mass="50456">MPGLLDLLTGQSGVSPFSALYPSPLYGTLPVATGQAPNATDAAAYGGLGVDPSAFALPTPPVDPFSRQQPTPTAPADGFGKGAVPFSFAGPGSNVVKPSQIVAPPPAAPPVAAAAPTDASSRNRAPDDYIPVGNYQMPAFRGGAPAPAAASADDEEGAPAAAPAARAPIAAAPAARAPIAAAPAAPAAAPFSLAGAGSGLGDRFMKATRGFLGNLSSGPIGALAGGAGALITGQETDPTAIAQGKLNATGQALIAKGATVPEVRAALGNPAVMKALIDQYYGKDKWSVVQVGEDGDGRKQFMQQNQVDGTLRPIAGAPAGGGASDIVTGPDGKPIQIPPGVNRKEFIKRVSETAADAATGKATEAQAKASSFAARMQQAEGILGGLQNQGLSAGQKIAGEIPFAGNYLQSTDYQKYKTAASAFITAMLRQESGAAINKSEFERYEKEMFPQPGDAPAVVQQKAQMRAAAIQQMQRAAGPGYKPPTAAAPAASGKTSSGVPWSVN</sequence>
<dbReference type="EMBL" id="JABWSX010000001">
    <property type="protein sequence ID" value="NVL07935.1"/>
    <property type="molecule type" value="Genomic_DNA"/>
</dbReference>
<name>A0A974AET9_9BRAD</name>
<organism evidence="2">
    <name type="scientific">Bradyrhizobium quebecense</name>
    <dbReference type="NCBI Taxonomy" id="2748629"/>
    <lineage>
        <taxon>Bacteria</taxon>
        <taxon>Pseudomonadati</taxon>
        <taxon>Pseudomonadota</taxon>
        <taxon>Alphaproteobacteria</taxon>
        <taxon>Hyphomicrobiales</taxon>
        <taxon>Nitrobacteraceae</taxon>
        <taxon>Bradyrhizobium</taxon>
    </lineage>
</organism>
<dbReference type="AlphaFoldDB" id="A0A974AET9"/>
<dbReference type="RefSeq" id="WP_176531531.1">
    <property type="nucleotide sequence ID" value="NZ_CP088022.1"/>
</dbReference>
<feature type="compositionally biased region" description="Polar residues" evidence="1">
    <location>
        <begin position="493"/>
        <end position="504"/>
    </location>
</feature>